<evidence type="ECO:0000313" key="1">
    <source>
        <dbReference type="EMBL" id="KAF5203982.1"/>
    </source>
</evidence>
<gene>
    <name evidence="1" type="ORF">FRX31_006431</name>
</gene>
<feature type="non-terminal residue" evidence="1">
    <location>
        <position position="152"/>
    </location>
</feature>
<name>A0A7J6X6I4_THATH</name>
<proteinExistence type="predicted"/>
<protein>
    <submittedName>
        <fullName evidence="1">Uncharacterized protein</fullName>
    </submittedName>
</protein>
<comment type="caution">
    <text evidence="1">The sequence shown here is derived from an EMBL/GenBank/DDBJ whole genome shotgun (WGS) entry which is preliminary data.</text>
</comment>
<dbReference type="EMBL" id="JABWDY010006000">
    <property type="protein sequence ID" value="KAF5203982.1"/>
    <property type="molecule type" value="Genomic_DNA"/>
</dbReference>
<organism evidence="1 2">
    <name type="scientific">Thalictrum thalictroides</name>
    <name type="common">Rue-anemone</name>
    <name type="synonym">Anemone thalictroides</name>
    <dbReference type="NCBI Taxonomy" id="46969"/>
    <lineage>
        <taxon>Eukaryota</taxon>
        <taxon>Viridiplantae</taxon>
        <taxon>Streptophyta</taxon>
        <taxon>Embryophyta</taxon>
        <taxon>Tracheophyta</taxon>
        <taxon>Spermatophyta</taxon>
        <taxon>Magnoliopsida</taxon>
        <taxon>Ranunculales</taxon>
        <taxon>Ranunculaceae</taxon>
        <taxon>Thalictroideae</taxon>
        <taxon>Thalictrum</taxon>
    </lineage>
</organism>
<reference evidence="1 2" key="1">
    <citation type="submission" date="2020-06" db="EMBL/GenBank/DDBJ databases">
        <title>Transcriptomic and genomic resources for Thalictrum thalictroides and T. hernandezii: Facilitating candidate gene discovery in an emerging model plant lineage.</title>
        <authorList>
            <person name="Arias T."/>
            <person name="Riano-Pachon D.M."/>
            <person name="Di Stilio V.S."/>
        </authorList>
    </citation>
    <scope>NUCLEOTIDE SEQUENCE [LARGE SCALE GENOMIC DNA]</scope>
    <source>
        <strain evidence="2">cv. WT478/WT964</strain>
        <tissue evidence="1">Leaves</tissue>
    </source>
</reference>
<dbReference type="AlphaFoldDB" id="A0A7J6X6I4"/>
<accession>A0A7J6X6I4</accession>
<dbReference type="Proteomes" id="UP000554482">
    <property type="component" value="Unassembled WGS sequence"/>
</dbReference>
<keyword evidence="2" id="KW-1185">Reference proteome</keyword>
<dbReference type="OrthoDB" id="1210581at2759"/>
<evidence type="ECO:0000313" key="2">
    <source>
        <dbReference type="Proteomes" id="UP000554482"/>
    </source>
</evidence>
<sequence>MKATWNILTADTLWASFMRAKYIKGRNIRTINLMAAASKTWRECWSCIQELVELSTWEFGPGELSLITENWRDSGSLTHIEGAMDFAHITLQEAALAHFNLPIFSQELQRELKEDFHLRQDKDSKDKRIWPYSSNGDFSIKSYIKKVSDSHE</sequence>